<reference evidence="3" key="1">
    <citation type="submission" date="2014-11" db="EMBL/GenBank/DDBJ databases">
        <authorList>
            <person name="Otto D Thomas"/>
            <person name="Naeem Raeece"/>
        </authorList>
    </citation>
    <scope>NUCLEOTIDE SEQUENCE</scope>
</reference>
<gene>
    <name evidence="3" type="ORF">Cvel_25491</name>
</gene>
<feature type="compositionally biased region" description="Low complexity" evidence="1">
    <location>
        <begin position="151"/>
        <end position="178"/>
    </location>
</feature>
<feature type="region of interest" description="Disordered" evidence="1">
    <location>
        <begin position="507"/>
        <end position="581"/>
    </location>
</feature>
<feature type="signal peptide" evidence="2">
    <location>
        <begin position="1"/>
        <end position="18"/>
    </location>
</feature>
<feature type="region of interest" description="Disordered" evidence="1">
    <location>
        <begin position="290"/>
        <end position="312"/>
    </location>
</feature>
<feature type="region of interest" description="Disordered" evidence="1">
    <location>
        <begin position="462"/>
        <end position="495"/>
    </location>
</feature>
<feature type="compositionally biased region" description="Basic and acidic residues" evidence="1">
    <location>
        <begin position="525"/>
        <end position="534"/>
    </location>
</feature>
<dbReference type="VEuPathDB" id="CryptoDB:Cvel_25491"/>
<feature type="compositionally biased region" description="Basic and acidic residues" evidence="1">
    <location>
        <begin position="398"/>
        <end position="414"/>
    </location>
</feature>
<feature type="compositionally biased region" description="Polar residues" evidence="1">
    <location>
        <begin position="299"/>
        <end position="309"/>
    </location>
</feature>
<feature type="region of interest" description="Disordered" evidence="1">
    <location>
        <begin position="102"/>
        <end position="178"/>
    </location>
</feature>
<dbReference type="AlphaFoldDB" id="A0A0G4H9V0"/>
<name>A0A0G4H9V0_9ALVE</name>
<feature type="compositionally biased region" description="Acidic residues" evidence="1">
    <location>
        <begin position="512"/>
        <end position="522"/>
    </location>
</feature>
<feature type="region of interest" description="Disordered" evidence="1">
    <location>
        <begin position="394"/>
        <end position="414"/>
    </location>
</feature>
<proteinExistence type="predicted"/>
<evidence type="ECO:0000256" key="1">
    <source>
        <dbReference type="SAM" id="MobiDB-lite"/>
    </source>
</evidence>
<feature type="compositionally biased region" description="Basic and acidic residues" evidence="1">
    <location>
        <begin position="566"/>
        <end position="581"/>
    </location>
</feature>
<evidence type="ECO:0000313" key="3">
    <source>
        <dbReference type="EMBL" id="CEM40705.1"/>
    </source>
</evidence>
<keyword evidence="2" id="KW-0732">Signal</keyword>
<protein>
    <submittedName>
        <fullName evidence="3">Uncharacterized protein</fullName>
    </submittedName>
</protein>
<sequence>MVMWGVFGLWLLCGVAAAFGNRERYSVASLASLHSFEKTGGKDNGAFLGPWVRRLIGRARGDSEGGWEHIKGRRSRGRGRGEKRGDARGDFAFEVLTEGIEGRTRQGSAVTGQMKGTGGGTQAHTRLYSHNQSPAVNRRGRSKAEKQQQQGSSSFSVPLPLPPGSASASTPSVSGSPVPILMGTSMGEKDVIETDGVEEMVLTLWQPEPGSTESLFAENVKTLLPVRRCLHSVTGKEVGGKQERETGELAAYEILIPPQDVLSLIGQQMANGKRNLSSCIDRLSFEGSSRESPEVTLMPLQSPTPSESLQRGMEKQGRTKIMQARGAKDGWGWWFQKKEEQKQTKFNFTRTPQPNSDGPFQIDCIGRLFCDFLGVELPPPSECEDPLTLQLRELLGPRQDKNNNKRETEKKRNELKEVDGLYQKLVELSTASLKRAGSETLDAAGKGLASIPGRVGSAVQGARSLFRRGESQTVKGRGGSRETGANRDSPGGLFKGIRRFFSRGVRLGGMQEEGEEKGEEYDNGGGRETRDGRNSETAGGPRGPPGFLRRLPLWGGRGGAVEGVEGQDRERQEGEVEKVEGEKKTKGLGFFPFLPFGFGSMPDPSRLNFTLRLSSLEWLEPSGEELVGPWEVHEERVRGAEKKRSPTEFLSNIMGGVFGPRTKTVRSYRGPTPRNIGQKLYGDLYARLKFPGPDTYLHCLDQYESRETTAEVLLEQAMRLCEDCGRPDGGEAAVEAHMDNLILPLFGDNAIALTNAQSRSELEREYRTFLKNHPKMLTKYAGMENTPQIVQIRQKAFQRVSNFGLLKRLRRSLPWANRGDVTEDTDQADEDDEALDLSLTVASPIITPDVPPVDQTSCVVNREMAQVRASSFPPPPRSSAGLTAEKRLEMQRRKMDPLSSPPRRGLDDVRMCVSSILEGCEEGTERVMECVAQLARDVQNADAAVQDARKKGRPSPRYIPSVVVSEKDSFNSALCHAARSLQLAYQYLQDELQDMEAFSSRPSSSNSAAEKREEDLERVEEFFFCVNEFGEGLSGNPEVSRAVREVCEGVRRDAGKPFDPEVFFVSTGTAA</sequence>
<feature type="region of interest" description="Disordered" evidence="1">
    <location>
        <begin position="63"/>
        <end position="86"/>
    </location>
</feature>
<dbReference type="EMBL" id="CDMZ01002090">
    <property type="protein sequence ID" value="CEM40705.1"/>
    <property type="molecule type" value="Genomic_DNA"/>
</dbReference>
<feature type="compositionally biased region" description="Low complexity" evidence="1">
    <location>
        <begin position="545"/>
        <end position="554"/>
    </location>
</feature>
<organism evidence="3">
    <name type="scientific">Chromera velia CCMP2878</name>
    <dbReference type="NCBI Taxonomy" id="1169474"/>
    <lineage>
        <taxon>Eukaryota</taxon>
        <taxon>Sar</taxon>
        <taxon>Alveolata</taxon>
        <taxon>Colpodellida</taxon>
        <taxon>Chromeraceae</taxon>
        <taxon>Chromera</taxon>
    </lineage>
</organism>
<feature type="chain" id="PRO_5005191186" evidence="2">
    <location>
        <begin position="19"/>
        <end position="1071"/>
    </location>
</feature>
<accession>A0A0G4H9V0</accession>
<evidence type="ECO:0000256" key="2">
    <source>
        <dbReference type="SAM" id="SignalP"/>
    </source>
</evidence>